<evidence type="ECO:0008006" key="3">
    <source>
        <dbReference type="Google" id="ProtNLM"/>
    </source>
</evidence>
<dbReference type="GO" id="GO:0000428">
    <property type="term" value="C:DNA-directed RNA polymerase complex"/>
    <property type="evidence" value="ECO:0007669"/>
    <property type="project" value="UniProtKB-KW"/>
</dbReference>
<dbReference type="KEGG" id="cli:Clim_0307"/>
<organism evidence="1 2">
    <name type="scientific">Chlorobium limicola (strain DSM 245 / NBRC 103803 / 6330)</name>
    <dbReference type="NCBI Taxonomy" id="290315"/>
    <lineage>
        <taxon>Bacteria</taxon>
        <taxon>Pseudomonadati</taxon>
        <taxon>Chlorobiota</taxon>
        <taxon>Chlorobiia</taxon>
        <taxon>Chlorobiales</taxon>
        <taxon>Chlorobiaceae</taxon>
        <taxon>Chlorobium/Pelodictyon group</taxon>
        <taxon>Chlorobium</taxon>
    </lineage>
</organism>
<dbReference type="STRING" id="290315.Clim_0307"/>
<accession>B3EFB8</accession>
<dbReference type="HOGENOM" id="CLU_2082601_0_0_10"/>
<name>B3EFB8_CHLL2</name>
<sequence length="117" mass="13681">MPVKPVDLNKLRSAHSNLYETVVAISKRARQIHEEERYELEEKLLPYKEMIRNPASESESDRIFPEQIAISLEFEVREKASHKAVAEYLKEKYNYTLEKSVETKPVQPDDEDETDGD</sequence>
<evidence type="ECO:0000313" key="1">
    <source>
        <dbReference type="EMBL" id="ACD89401.1"/>
    </source>
</evidence>
<gene>
    <name evidence="1" type="ordered locus">Clim_0307</name>
</gene>
<dbReference type="RefSeq" id="WP_012465282.1">
    <property type="nucleotide sequence ID" value="NC_010803.1"/>
</dbReference>
<evidence type="ECO:0000313" key="2">
    <source>
        <dbReference type="Proteomes" id="UP000008841"/>
    </source>
</evidence>
<dbReference type="GO" id="GO:0003899">
    <property type="term" value="F:DNA-directed RNA polymerase activity"/>
    <property type="evidence" value="ECO:0007669"/>
    <property type="project" value="InterPro"/>
</dbReference>
<dbReference type="OrthoDB" id="595192at2"/>
<protein>
    <recommendedName>
        <fullName evidence="3">DNA-directed RNA polymerase subunit omega</fullName>
    </recommendedName>
</protein>
<dbReference type="Proteomes" id="UP000008841">
    <property type="component" value="Chromosome"/>
</dbReference>
<dbReference type="eggNOG" id="ENOG503385C">
    <property type="taxonomic scope" value="Bacteria"/>
</dbReference>
<dbReference type="GO" id="GO:0003677">
    <property type="term" value="F:DNA binding"/>
    <property type="evidence" value="ECO:0007669"/>
    <property type="project" value="InterPro"/>
</dbReference>
<proteinExistence type="predicted"/>
<dbReference type="AlphaFoldDB" id="B3EFB8"/>
<reference evidence="1 2" key="1">
    <citation type="submission" date="2008-05" db="EMBL/GenBank/DDBJ databases">
        <title>Complete sequence of Chlorobium limicola DSM 245.</title>
        <authorList>
            <consortium name="US DOE Joint Genome Institute"/>
            <person name="Lucas S."/>
            <person name="Copeland A."/>
            <person name="Lapidus A."/>
            <person name="Glavina del Rio T."/>
            <person name="Dalin E."/>
            <person name="Tice H."/>
            <person name="Bruce D."/>
            <person name="Goodwin L."/>
            <person name="Pitluck S."/>
            <person name="Schmutz J."/>
            <person name="Larimer F."/>
            <person name="Land M."/>
            <person name="Hauser L."/>
            <person name="Kyrpides N."/>
            <person name="Ovchinnikova G."/>
            <person name="Zhao F."/>
            <person name="Li T."/>
            <person name="Liu Z."/>
            <person name="Overmann J."/>
            <person name="Bryant D.A."/>
            <person name="Richardson P."/>
        </authorList>
    </citation>
    <scope>NUCLEOTIDE SEQUENCE [LARGE SCALE GENOMIC DNA]</scope>
    <source>
        <strain evidence="2">DSM 245 / NBRC 103803 / 6330</strain>
    </source>
</reference>
<dbReference type="GO" id="GO:0006351">
    <property type="term" value="P:DNA-templated transcription"/>
    <property type="evidence" value="ECO:0007669"/>
    <property type="project" value="InterPro"/>
</dbReference>
<dbReference type="EMBL" id="CP001097">
    <property type="protein sequence ID" value="ACD89401.1"/>
    <property type="molecule type" value="Genomic_DNA"/>
</dbReference>